<feature type="compositionally biased region" description="Polar residues" evidence="15">
    <location>
        <begin position="705"/>
        <end position="715"/>
    </location>
</feature>
<evidence type="ECO:0000313" key="19">
    <source>
        <dbReference type="Proteomes" id="UP000565441"/>
    </source>
</evidence>
<dbReference type="CDD" id="cd04059">
    <property type="entry name" value="Peptidases_S8_Protein_convertases_Kexins_Furin-like"/>
    <property type="match status" value="1"/>
</dbReference>
<dbReference type="InterPro" id="IPR023828">
    <property type="entry name" value="Peptidase_S8_Ser-AS"/>
</dbReference>
<dbReference type="GO" id="GO:0016485">
    <property type="term" value="P:protein processing"/>
    <property type="evidence" value="ECO:0007669"/>
    <property type="project" value="TreeGrafter"/>
</dbReference>
<keyword evidence="8" id="KW-0106">Calcium</keyword>
<dbReference type="InterPro" id="IPR000209">
    <property type="entry name" value="Peptidase_S8/S53_dom"/>
</dbReference>
<feature type="active site" description="Charge relay system" evidence="13 14">
    <location>
        <position position="454"/>
    </location>
</feature>
<feature type="transmembrane region" description="Helical" evidence="16">
    <location>
        <begin position="760"/>
        <end position="780"/>
    </location>
</feature>
<keyword evidence="7 14" id="KW-0720">Serine protease</keyword>
<evidence type="ECO:0000256" key="5">
    <source>
        <dbReference type="ARBA" id="ARBA00022729"/>
    </source>
</evidence>
<evidence type="ECO:0000256" key="1">
    <source>
        <dbReference type="ARBA" id="ARBA00004370"/>
    </source>
</evidence>
<evidence type="ECO:0000256" key="8">
    <source>
        <dbReference type="ARBA" id="ARBA00022837"/>
    </source>
</evidence>
<dbReference type="Gene3D" id="3.40.50.200">
    <property type="entry name" value="Peptidase S8/S53 domain"/>
    <property type="match status" value="1"/>
</dbReference>
<dbReference type="InterPro" id="IPR002884">
    <property type="entry name" value="P_dom"/>
</dbReference>
<dbReference type="InterPro" id="IPR015500">
    <property type="entry name" value="Peptidase_S8_subtilisin-rel"/>
</dbReference>
<dbReference type="Proteomes" id="UP000565441">
    <property type="component" value="Unassembled WGS sequence"/>
</dbReference>
<evidence type="ECO:0000259" key="17">
    <source>
        <dbReference type="PROSITE" id="PS51829"/>
    </source>
</evidence>
<name>A0A8H5HD29_9AGAR</name>
<organism evidence="18 19">
    <name type="scientific">Tricholomella constricta</name>
    <dbReference type="NCBI Taxonomy" id="117010"/>
    <lineage>
        <taxon>Eukaryota</taxon>
        <taxon>Fungi</taxon>
        <taxon>Dikarya</taxon>
        <taxon>Basidiomycota</taxon>
        <taxon>Agaricomycotina</taxon>
        <taxon>Agaricomycetes</taxon>
        <taxon>Agaricomycetidae</taxon>
        <taxon>Agaricales</taxon>
        <taxon>Tricholomatineae</taxon>
        <taxon>Lyophyllaceae</taxon>
        <taxon>Tricholomella</taxon>
    </lineage>
</organism>
<dbReference type="GO" id="GO:0000139">
    <property type="term" value="C:Golgi membrane"/>
    <property type="evidence" value="ECO:0007669"/>
    <property type="project" value="TreeGrafter"/>
</dbReference>
<evidence type="ECO:0000313" key="18">
    <source>
        <dbReference type="EMBL" id="KAF5381118.1"/>
    </source>
</evidence>
<dbReference type="GO" id="GO:0004252">
    <property type="term" value="F:serine-type endopeptidase activity"/>
    <property type="evidence" value="ECO:0007669"/>
    <property type="project" value="UniProtKB-UniRule"/>
</dbReference>
<evidence type="ECO:0000256" key="14">
    <source>
        <dbReference type="PROSITE-ProRule" id="PRU01240"/>
    </source>
</evidence>
<keyword evidence="9 16" id="KW-1133">Transmembrane helix</keyword>
<feature type="region of interest" description="Disordered" evidence="15">
    <location>
        <begin position="796"/>
        <end position="910"/>
    </location>
</feature>
<dbReference type="GO" id="GO:0005802">
    <property type="term" value="C:trans-Golgi network"/>
    <property type="evidence" value="ECO:0007669"/>
    <property type="project" value="TreeGrafter"/>
</dbReference>
<dbReference type="PROSITE" id="PS51829">
    <property type="entry name" value="P_HOMO_B"/>
    <property type="match status" value="1"/>
</dbReference>
<feature type="compositionally biased region" description="Basic and acidic residues" evidence="15">
    <location>
        <begin position="878"/>
        <end position="889"/>
    </location>
</feature>
<evidence type="ECO:0000256" key="6">
    <source>
        <dbReference type="ARBA" id="ARBA00022801"/>
    </source>
</evidence>
<dbReference type="PROSITE" id="PS51892">
    <property type="entry name" value="SUBTILASE"/>
    <property type="match status" value="1"/>
</dbReference>
<evidence type="ECO:0000256" key="13">
    <source>
        <dbReference type="PIRSR" id="PIRSR615500-1"/>
    </source>
</evidence>
<dbReference type="PANTHER" id="PTHR42884:SF14">
    <property type="entry name" value="NEUROENDOCRINE CONVERTASE 1"/>
    <property type="match status" value="1"/>
</dbReference>
<evidence type="ECO:0000256" key="15">
    <source>
        <dbReference type="SAM" id="MobiDB-lite"/>
    </source>
</evidence>
<comment type="similarity">
    <text evidence="2">Belongs to the peptidase S8 family. Furin subfamily.</text>
</comment>
<dbReference type="FunFam" id="3.40.50.200:FF:000005">
    <property type="entry name" value="Proprotein convertase subtilisin/kexin type 7"/>
    <property type="match status" value="1"/>
</dbReference>
<keyword evidence="11" id="KW-0865">Zymogen</keyword>
<dbReference type="InterPro" id="IPR022398">
    <property type="entry name" value="Peptidase_S8_His-AS"/>
</dbReference>
<dbReference type="Gene3D" id="2.60.120.260">
    <property type="entry name" value="Galactose-binding domain-like"/>
    <property type="match status" value="1"/>
</dbReference>
<dbReference type="EMBL" id="JAACJP010000012">
    <property type="protein sequence ID" value="KAF5381118.1"/>
    <property type="molecule type" value="Genomic_DNA"/>
</dbReference>
<keyword evidence="4 16" id="KW-0812">Transmembrane</keyword>
<evidence type="ECO:0000256" key="9">
    <source>
        <dbReference type="ARBA" id="ARBA00022989"/>
    </source>
</evidence>
<dbReference type="PROSITE" id="PS00138">
    <property type="entry name" value="SUBTILASE_SER"/>
    <property type="match status" value="1"/>
</dbReference>
<dbReference type="GO" id="GO:0007323">
    <property type="term" value="P:peptide pheromone maturation"/>
    <property type="evidence" value="ECO:0007669"/>
    <property type="project" value="UniProtKB-ARBA"/>
</dbReference>
<reference evidence="18 19" key="1">
    <citation type="journal article" date="2020" name="ISME J.">
        <title>Uncovering the hidden diversity of litter-decomposition mechanisms in mushroom-forming fungi.</title>
        <authorList>
            <person name="Floudas D."/>
            <person name="Bentzer J."/>
            <person name="Ahren D."/>
            <person name="Johansson T."/>
            <person name="Persson P."/>
            <person name="Tunlid A."/>
        </authorList>
    </citation>
    <scope>NUCLEOTIDE SEQUENCE [LARGE SCALE GENOMIC DNA]</scope>
    <source>
        <strain evidence="18 19">CBS 661.87</strain>
    </source>
</reference>
<dbReference type="SUPFAM" id="SSF52743">
    <property type="entry name" value="Subtilisin-like"/>
    <property type="match status" value="1"/>
</dbReference>
<evidence type="ECO:0000256" key="4">
    <source>
        <dbReference type="ARBA" id="ARBA00022692"/>
    </source>
</evidence>
<dbReference type="OrthoDB" id="300641at2759"/>
<feature type="domain" description="P/Homo B" evidence="17">
    <location>
        <begin position="530"/>
        <end position="677"/>
    </location>
</feature>
<accession>A0A8H5HD29</accession>
<feature type="compositionally biased region" description="Low complexity" evidence="15">
    <location>
        <begin position="808"/>
        <end position="817"/>
    </location>
</feature>
<proteinExistence type="inferred from homology"/>
<dbReference type="InterPro" id="IPR034182">
    <property type="entry name" value="Kexin/furin"/>
</dbReference>
<feature type="region of interest" description="Disordered" evidence="15">
    <location>
        <begin position="705"/>
        <end position="742"/>
    </location>
</feature>
<protein>
    <recommendedName>
        <fullName evidence="17">P/Homo B domain-containing protein</fullName>
    </recommendedName>
</protein>
<comment type="caution">
    <text evidence="18">The sequence shown here is derived from an EMBL/GenBank/DDBJ whole genome shotgun (WGS) entry which is preliminary data.</text>
</comment>
<dbReference type="Pfam" id="PF01483">
    <property type="entry name" value="P_proprotein"/>
    <property type="match status" value="1"/>
</dbReference>
<evidence type="ECO:0000256" key="11">
    <source>
        <dbReference type="ARBA" id="ARBA00023145"/>
    </source>
</evidence>
<gene>
    <name evidence="18" type="ORF">D9615_004127</name>
</gene>
<evidence type="ECO:0000256" key="16">
    <source>
        <dbReference type="SAM" id="Phobius"/>
    </source>
</evidence>
<dbReference type="PANTHER" id="PTHR42884">
    <property type="entry name" value="PROPROTEIN CONVERTASE SUBTILISIN/KEXIN-RELATED"/>
    <property type="match status" value="1"/>
</dbReference>
<evidence type="ECO:0000256" key="3">
    <source>
        <dbReference type="ARBA" id="ARBA00022670"/>
    </source>
</evidence>
<keyword evidence="6 14" id="KW-0378">Hydrolase</keyword>
<dbReference type="InterPro" id="IPR036852">
    <property type="entry name" value="Peptidase_S8/S53_dom_sf"/>
</dbReference>
<feature type="compositionally biased region" description="Acidic residues" evidence="15">
    <location>
        <begin position="829"/>
        <end position="838"/>
    </location>
</feature>
<evidence type="ECO:0000256" key="2">
    <source>
        <dbReference type="ARBA" id="ARBA00005325"/>
    </source>
</evidence>
<keyword evidence="5" id="KW-0732">Signal</keyword>
<sequence>MRIEVDDRLLPSCRAYRRRVLHLVLTENRNTHLYLYTPFLPASSMKLPWPLVLAVLVHQSALAFTPTKRSYSTHNYYVIEHDPRAGASLDVIARALGVEVVEQAGQLLNHWLVRAVKPNLTSRSNDPDPVIDTFNVLRVMASSADHAHLVPRSEDQIRAQEVVSSLPYLSRQTLRQRTKRAPPPLTPPSNFSSQAVAERFGIKDPMFSKQWHLVNDEFPDHMMNVTPVWEMGLTGKGVISSLVDDGLDYTSEDLKDNFDADSSYDFNDHEPLPTPKKFDDLHGTRCAGQIAAVKNRACGIGIAYRSKIAGVRILSGPISDVDEAAALNYGYQNVSIYSCSWGPPDNGQSMEGPGYLIKKAVVNGINNGRGGKGSIFVFASGNGAANGDQCNFDGYTNSIYSVTVSAVDYKGLHPYYSEPCAANMIVAYSSGSGKQIVTTDKGKNECTQAHGGTSAAAPNAVGVFALALEARPDLTWRDVQYLCVENGRMINPEDSDWEPTASGRLYSYKYGYGVLDAAKYVTAAQSWKLVKPQAWFETPAIQLGNGTMDAEEHYSGGQFIGTGGITSTILITKEMLAQNNFESLEHINVKVWINHMARGDVEIEITSPNNITSVLAKKRGGDRANTGYPGWMFMSVKHWGESPVGDWTIKVNDQNTPHTNNGTFLGWNMKFWGSTIDPSKARKYEVPLIENVLPVHIKAPVYATPTSSTFRSKPTSHLPGDHGDAPGENTSPAFPSDTPHPTPDVGWFPSLSNLVSSQKWFFGAIGAVALFGIGMGVFFWRRRKARLANYTTLPAGDDMSMSALAGNRSGVVSGSSRPTRELYDAFGEVSDDDEDNDEGTALRGSHPQDRDSTGLRFHSGFLDDDEPSTAGAGPTPIYRDEPGPSHEPRPSPGRAISPGGSSGDSWEHAS</sequence>
<evidence type="ECO:0000256" key="7">
    <source>
        <dbReference type="ARBA" id="ARBA00022825"/>
    </source>
</evidence>
<feature type="active site" description="Charge relay system" evidence="13 14">
    <location>
        <position position="282"/>
    </location>
</feature>
<dbReference type="PROSITE" id="PS00137">
    <property type="entry name" value="SUBTILASE_HIS"/>
    <property type="match status" value="1"/>
</dbReference>
<dbReference type="PRINTS" id="PR00723">
    <property type="entry name" value="SUBTILISIN"/>
</dbReference>
<keyword evidence="10 16" id="KW-0472">Membrane</keyword>
<keyword evidence="12" id="KW-0325">Glycoprotein</keyword>
<feature type="active site" description="Charge relay system" evidence="13 14">
    <location>
        <position position="244"/>
    </location>
</feature>
<evidence type="ECO:0000256" key="10">
    <source>
        <dbReference type="ARBA" id="ARBA00023136"/>
    </source>
</evidence>
<evidence type="ECO:0000256" key="12">
    <source>
        <dbReference type="ARBA" id="ARBA00023180"/>
    </source>
</evidence>
<dbReference type="AlphaFoldDB" id="A0A8H5HD29"/>
<dbReference type="Pfam" id="PF00082">
    <property type="entry name" value="Peptidase_S8"/>
    <property type="match status" value="1"/>
</dbReference>
<keyword evidence="3 14" id="KW-0645">Protease</keyword>
<dbReference type="InterPro" id="IPR008979">
    <property type="entry name" value="Galactose-bd-like_sf"/>
</dbReference>
<dbReference type="FunFam" id="2.60.120.260:FF:000026">
    <property type="entry name" value="proprotein convertase subtilisin/kexin type 7"/>
    <property type="match status" value="1"/>
</dbReference>
<dbReference type="SUPFAM" id="SSF49785">
    <property type="entry name" value="Galactose-binding domain-like"/>
    <property type="match status" value="1"/>
</dbReference>
<keyword evidence="19" id="KW-1185">Reference proteome</keyword>
<comment type="subcellular location">
    <subcellularLocation>
        <location evidence="1">Membrane</location>
    </subcellularLocation>
</comment>